<dbReference type="SMART" id="SM00342">
    <property type="entry name" value="HTH_ARAC"/>
    <property type="match status" value="1"/>
</dbReference>
<evidence type="ECO:0000313" key="6">
    <source>
        <dbReference type="Proteomes" id="UP000008392"/>
    </source>
</evidence>
<dbReference type="PANTHER" id="PTHR46796:SF12">
    <property type="entry name" value="HTH-TYPE DNA-BINDING TRANSCRIPTIONAL ACTIVATOR EUTR"/>
    <property type="match status" value="1"/>
</dbReference>
<keyword evidence="1" id="KW-0805">Transcription regulation</keyword>
<sequence length="495" mass="54591">MTTYTGVTFMFSTVYFALSSALSLQDKLPAYSTALLDSAFDRAYCQVDDVLECSRRELTSDDIARLIALGDSSLLLGHDEDAEEAYRRAQKLLGANGDRLRIMSCRNTGWQLMLRDRYSASAKCFTRMCNDDAASPSDMLEGLLGIALVQHQIGHQTAADDALLRAAELADEHRQPGWRLLVALLAREFDVQLQIRGAATLGDHAFWTSARSASMQSAGERAARMRHVHEETAVMSPMPLLLLQRREYLNLLDRLVQGDASAADRIFFAIDEPQRFGGAGQGFLAKLDVILAALAGGLDDIADRVLVKINRSEGEAGTRRWNVEYLYASSKVAVRRGNPAQALQFYSKYASEALRCLRLEAVEVRPLDKTHGGTHSGTAASDAVSARLPAKYRRAYRYIVDNLNRANLSTREVAAHVDVTERALQLAFKRSIGVSPSSVIRSLRLDGVRNDLLDGDWAGASIFDTASRWGVSSRSALAKGYRRQFNESPSETIYG</sequence>
<name>G0AFR4_COLFT</name>
<dbReference type="GO" id="GO:0043565">
    <property type="term" value="F:sequence-specific DNA binding"/>
    <property type="evidence" value="ECO:0007669"/>
    <property type="project" value="InterPro"/>
</dbReference>
<protein>
    <submittedName>
        <fullName evidence="5">Regulatory protein hrpB</fullName>
    </submittedName>
</protein>
<reference evidence="5 6" key="2">
    <citation type="journal article" date="2006" name="J. Microbiol. Methods">
        <title>Genomic flank-sequencing of plasposon insertion sites for rapid identification of functional genes.</title>
        <authorList>
            <person name="Leveau J.H."/>
            <person name="Gerards S."/>
            <person name="Fritsche K."/>
            <person name="Zondag G."/>
            <person name="van Veen J.A."/>
        </authorList>
    </citation>
    <scope>NUCLEOTIDE SEQUENCE [LARGE SCALE GENOMIC DNA]</scope>
    <source>
        <strain evidence="5 6">Ter331</strain>
    </source>
</reference>
<dbReference type="SUPFAM" id="SSF48452">
    <property type="entry name" value="TPR-like"/>
    <property type="match status" value="1"/>
</dbReference>
<dbReference type="PANTHER" id="PTHR46796">
    <property type="entry name" value="HTH-TYPE TRANSCRIPTIONAL ACTIVATOR RHAS-RELATED"/>
    <property type="match status" value="1"/>
</dbReference>
<keyword evidence="6" id="KW-1185">Reference proteome</keyword>
<dbReference type="GO" id="GO:0003700">
    <property type="term" value="F:DNA-binding transcription factor activity"/>
    <property type="evidence" value="ECO:0007669"/>
    <property type="project" value="InterPro"/>
</dbReference>
<dbReference type="eggNOG" id="COG2207">
    <property type="taxonomic scope" value="Bacteria"/>
</dbReference>
<keyword evidence="2" id="KW-0238">DNA-binding</keyword>
<dbReference type="PROSITE" id="PS01124">
    <property type="entry name" value="HTH_ARAC_FAMILY_2"/>
    <property type="match status" value="1"/>
</dbReference>
<evidence type="ECO:0000313" key="5">
    <source>
        <dbReference type="EMBL" id="AEK64153.1"/>
    </source>
</evidence>
<evidence type="ECO:0000256" key="2">
    <source>
        <dbReference type="ARBA" id="ARBA00023125"/>
    </source>
</evidence>
<reference evidence="5 6" key="4">
    <citation type="journal article" date="2010" name="Environ. Microbiol.">
        <title>The bacterial genus Collimonas: mycophagy, weathering and other adaptive solutions to life in oligotrophic soil environments.</title>
        <authorList>
            <person name="Leveau J.H."/>
            <person name="Uroz S."/>
            <person name="de Boer W."/>
        </authorList>
    </citation>
    <scope>NUCLEOTIDE SEQUENCE [LARGE SCALE GENOMIC DNA]</scope>
    <source>
        <strain evidence="5 6">Ter331</strain>
    </source>
</reference>
<dbReference type="InterPro" id="IPR011990">
    <property type="entry name" value="TPR-like_helical_dom_sf"/>
</dbReference>
<dbReference type="HOGENOM" id="CLU_573568_0_0_4"/>
<evidence type="ECO:0000256" key="1">
    <source>
        <dbReference type="ARBA" id="ARBA00023015"/>
    </source>
</evidence>
<keyword evidence="3" id="KW-0804">Transcription</keyword>
<dbReference type="EMBL" id="CP002745">
    <property type="protein sequence ID" value="AEK64153.1"/>
    <property type="molecule type" value="Genomic_DNA"/>
</dbReference>
<evidence type="ECO:0000256" key="3">
    <source>
        <dbReference type="ARBA" id="ARBA00023163"/>
    </source>
</evidence>
<evidence type="ECO:0000259" key="4">
    <source>
        <dbReference type="PROSITE" id="PS01124"/>
    </source>
</evidence>
<dbReference type="KEGG" id="cfu:CFU_4332"/>
<gene>
    <name evidence="5" type="primary">hrpB</name>
    <name evidence="5" type="ordered locus">CFU_4332</name>
</gene>
<dbReference type="Gene3D" id="1.10.10.60">
    <property type="entry name" value="Homeodomain-like"/>
    <property type="match status" value="1"/>
</dbReference>
<dbReference type="Gene3D" id="1.25.40.10">
    <property type="entry name" value="Tetratricopeptide repeat domain"/>
    <property type="match status" value="1"/>
</dbReference>
<dbReference type="InterPro" id="IPR018062">
    <property type="entry name" value="HTH_AraC-typ_CS"/>
</dbReference>
<feature type="domain" description="HTH araC/xylS-type" evidence="4">
    <location>
        <begin position="393"/>
        <end position="495"/>
    </location>
</feature>
<dbReference type="Pfam" id="PF12833">
    <property type="entry name" value="HTH_18"/>
    <property type="match status" value="1"/>
</dbReference>
<dbReference type="InterPro" id="IPR018060">
    <property type="entry name" value="HTH_AraC"/>
</dbReference>
<dbReference type="PROSITE" id="PS00041">
    <property type="entry name" value="HTH_ARAC_FAMILY_1"/>
    <property type="match status" value="1"/>
</dbReference>
<reference evidence="5 6" key="3">
    <citation type="journal article" date="2008" name="FEMS Microbiol. Ecol.">
        <title>Identification and characterization of genes underlying chitinolysis in Collimonas fungivorans Ter331.</title>
        <authorList>
            <person name="Fritsche K."/>
            <person name="de Boer W."/>
            <person name="Gerards S."/>
            <person name="van den Berg M."/>
            <person name="van Veen J.A."/>
            <person name="Leveau J.H."/>
        </authorList>
    </citation>
    <scope>NUCLEOTIDE SEQUENCE [LARGE SCALE GENOMIC DNA]</scope>
    <source>
        <strain evidence="5 6">Ter331</strain>
    </source>
</reference>
<organism evidence="5 6">
    <name type="scientific">Collimonas fungivorans (strain Ter331)</name>
    <dbReference type="NCBI Taxonomy" id="1005048"/>
    <lineage>
        <taxon>Bacteria</taxon>
        <taxon>Pseudomonadati</taxon>
        <taxon>Pseudomonadota</taxon>
        <taxon>Betaproteobacteria</taxon>
        <taxon>Burkholderiales</taxon>
        <taxon>Oxalobacteraceae</taxon>
        <taxon>Collimonas</taxon>
    </lineage>
</organism>
<reference evidence="5 6" key="1">
    <citation type="journal article" date="2004" name="Environ. Microbiol.">
        <title>Phylogeny-function analysis of (meta)genomic libraries: screening for expression of ribosomal RNA genes by large-insert library fluorescent in situ hybridization (LIL-FISH).</title>
        <authorList>
            <person name="Leveau J.H."/>
            <person name="Gerards S."/>
            <person name="de Boer W."/>
            <person name="van Veen J.A."/>
        </authorList>
    </citation>
    <scope>NUCLEOTIDE SEQUENCE [LARGE SCALE GENOMIC DNA]</scope>
    <source>
        <strain evidence="5 6">Ter331</strain>
    </source>
</reference>
<proteinExistence type="predicted"/>
<dbReference type="STRING" id="1005048.CFU_4332"/>
<dbReference type="Proteomes" id="UP000008392">
    <property type="component" value="Chromosome"/>
</dbReference>
<dbReference type="InterPro" id="IPR050204">
    <property type="entry name" value="AraC_XylS_family_regulators"/>
</dbReference>
<reference evidence="5 6" key="5">
    <citation type="journal article" date="2011" name="ISME J.">
        <title>Dual transcriptional profiling of a bacterial/fungal confrontation: Collimonas fungivorans versus Aspergillus niger.</title>
        <authorList>
            <person name="Mela F."/>
            <person name="Fritsche K."/>
            <person name="de Boer W."/>
            <person name="van Veen J.A."/>
            <person name="de Graaff L.H."/>
            <person name="van den Berg M."/>
            <person name="Leveau J.H."/>
        </authorList>
    </citation>
    <scope>NUCLEOTIDE SEQUENCE [LARGE SCALE GENOMIC DNA]</scope>
    <source>
        <strain evidence="5 6">Ter331</strain>
    </source>
</reference>
<accession>G0AFR4</accession>
<dbReference type="AlphaFoldDB" id="G0AFR4"/>
<reference evidence="6" key="6">
    <citation type="submission" date="2011-05" db="EMBL/GenBank/DDBJ databases">
        <title>Complete sequence of Collimonas fungivorans Ter331.</title>
        <authorList>
            <person name="Leveau J.H."/>
        </authorList>
    </citation>
    <scope>NUCLEOTIDE SEQUENCE [LARGE SCALE GENOMIC DNA]</scope>
    <source>
        <strain evidence="6">Ter331</strain>
    </source>
</reference>